<organism evidence="2 3">
    <name type="scientific">Portunus trituberculatus</name>
    <name type="common">Swimming crab</name>
    <name type="synonym">Neptunus trituberculatus</name>
    <dbReference type="NCBI Taxonomy" id="210409"/>
    <lineage>
        <taxon>Eukaryota</taxon>
        <taxon>Metazoa</taxon>
        <taxon>Ecdysozoa</taxon>
        <taxon>Arthropoda</taxon>
        <taxon>Crustacea</taxon>
        <taxon>Multicrustacea</taxon>
        <taxon>Malacostraca</taxon>
        <taxon>Eumalacostraca</taxon>
        <taxon>Eucarida</taxon>
        <taxon>Decapoda</taxon>
        <taxon>Pleocyemata</taxon>
        <taxon>Brachyura</taxon>
        <taxon>Eubrachyura</taxon>
        <taxon>Portunoidea</taxon>
        <taxon>Portunidae</taxon>
        <taxon>Portuninae</taxon>
        <taxon>Portunus</taxon>
    </lineage>
</organism>
<comment type="caution">
    <text evidence="2">The sequence shown here is derived from an EMBL/GenBank/DDBJ whole genome shotgun (WGS) entry which is preliminary data.</text>
</comment>
<dbReference type="EMBL" id="VSRR010000263">
    <property type="protein sequence ID" value="MPC13170.1"/>
    <property type="molecule type" value="Genomic_DNA"/>
</dbReference>
<evidence type="ECO:0000256" key="1">
    <source>
        <dbReference type="SAM" id="MobiDB-lite"/>
    </source>
</evidence>
<keyword evidence="3" id="KW-1185">Reference proteome</keyword>
<reference evidence="2 3" key="1">
    <citation type="submission" date="2019-05" db="EMBL/GenBank/DDBJ databases">
        <title>Another draft genome of Portunus trituberculatus and its Hox gene families provides insights of decapod evolution.</title>
        <authorList>
            <person name="Jeong J.-H."/>
            <person name="Song I."/>
            <person name="Kim S."/>
            <person name="Choi T."/>
            <person name="Kim D."/>
            <person name="Ryu S."/>
            <person name="Kim W."/>
        </authorList>
    </citation>
    <scope>NUCLEOTIDE SEQUENCE [LARGE SCALE GENOMIC DNA]</scope>
    <source>
        <tissue evidence="2">Muscle</tissue>
    </source>
</reference>
<dbReference type="AlphaFoldDB" id="A0A5B7CUR6"/>
<proteinExistence type="predicted"/>
<feature type="region of interest" description="Disordered" evidence="1">
    <location>
        <begin position="1"/>
        <end position="70"/>
    </location>
</feature>
<dbReference type="Proteomes" id="UP000324222">
    <property type="component" value="Unassembled WGS sequence"/>
</dbReference>
<feature type="compositionally biased region" description="Basic residues" evidence="1">
    <location>
        <begin position="18"/>
        <end position="38"/>
    </location>
</feature>
<accession>A0A5B7CUR6</accession>
<evidence type="ECO:0000313" key="3">
    <source>
        <dbReference type="Proteomes" id="UP000324222"/>
    </source>
</evidence>
<protein>
    <submittedName>
        <fullName evidence="2">Uncharacterized protein</fullName>
    </submittedName>
</protein>
<evidence type="ECO:0000313" key="2">
    <source>
        <dbReference type="EMBL" id="MPC13170.1"/>
    </source>
</evidence>
<name>A0A5B7CUR6_PORTR</name>
<sequence length="70" mass="7940">MAGVKLSGLSPGPYGGTRRARKKARRDTKPPRKPKLIPRQRLDTPRPQEMCTQQFTRPQPTPHHSHHLPG</sequence>
<gene>
    <name evidence="2" type="ORF">E2C01_005892</name>
</gene>